<proteinExistence type="predicted"/>
<evidence type="ECO:0000313" key="1">
    <source>
        <dbReference type="EMBL" id="KAG0417201.1"/>
    </source>
</evidence>
<reference evidence="1 2" key="1">
    <citation type="journal article" date="2020" name="Cell">
        <title>Large-Scale Comparative Analyses of Tick Genomes Elucidate Their Genetic Diversity and Vector Capacities.</title>
        <authorList>
            <consortium name="Tick Genome and Microbiome Consortium (TIGMIC)"/>
            <person name="Jia N."/>
            <person name="Wang J."/>
            <person name="Shi W."/>
            <person name="Du L."/>
            <person name="Sun Y."/>
            <person name="Zhan W."/>
            <person name="Jiang J.F."/>
            <person name="Wang Q."/>
            <person name="Zhang B."/>
            <person name="Ji P."/>
            <person name="Bell-Sakyi L."/>
            <person name="Cui X.M."/>
            <person name="Yuan T.T."/>
            <person name="Jiang B.G."/>
            <person name="Yang W.F."/>
            <person name="Lam T.T."/>
            <person name="Chang Q.C."/>
            <person name="Ding S.J."/>
            <person name="Wang X.J."/>
            <person name="Zhu J.G."/>
            <person name="Ruan X.D."/>
            <person name="Zhao L."/>
            <person name="Wei J.T."/>
            <person name="Ye R.Z."/>
            <person name="Que T.C."/>
            <person name="Du C.H."/>
            <person name="Zhou Y.H."/>
            <person name="Cheng J.X."/>
            <person name="Dai P.F."/>
            <person name="Guo W.B."/>
            <person name="Han X.H."/>
            <person name="Huang E.J."/>
            <person name="Li L.F."/>
            <person name="Wei W."/>
            <person name="Gao Y.C."/>
            <person name="Liu J.Z."/>
            <person name="Shao H.Z."/>
            <person name="Wang X."/>
            <person name="Wang C.C."/>
            <person name="Yang T.C."/>
            <person name="Huo Q.B."/>
            <person name="Li W."/>
            <person name="Chen H.Y."/>
            <person name="Chen S.E."/>
            <person name="Zhou L.G."/>
            <person name="Ni X.B."/>
            <person name="Tian J.H."/>
            <person name="Sheng Y."/>
            <person name="Liu T."/>
            <person name="Pan Y.S."/>
            <person name="Xia L.Y."/>
            <person name="Li J."/>
            <person name="Zhao F."/>
            <person name="Cao W.C."/>
        </authorList>
    </citation>
    <scope>NUCLEOTIDE SEQUENCE [LARGE SCALE GENOMIC DNA]</scope>
    <source>
        <strain evidence="1">Iper-2018</strain>
    </source>
</reference>
<gene>
    <name evidence="1" type="ORF">HPB47_005809</name>
</gene>
<name>A0AC60PCE5_IXOPE</name>
<organism evidence="1 2">
    <name type="scientific">Ixodes persulcatus</name>
    <name type="common">Taiga tick</name>
    <dbReference type="NCBI Taxonomy" id="34615"/>
    <lineage>
        <taxon>Eukaryota</taxon>
        <taxon>Metazoa</taxon>
        <taxon>Ecdysozoa</taxon>
        <taxon>Arthropoda</taxon>
        <taxon>Chelicerata</taxon>
        <taxon>Arachnida</taxon>
        <taxon>Acari</taxon>
        <taxon>Parasitiformes</taxon>
        <taxon>Ixodida</taxon>
        <taxon>Ixodoidea</taxon>
        <taxon>Ixodidae</taxon>
        <taxon>Ixodinae</taxon>
        <taxon>Ixodes</taxon>
    </lineage>
</organism>
<comment type="caution">
    <text evidence="1">The sequence shown here is derived from an EMBL/GenBank/DDBJ whole genome shotgun (WGS) entry which is preliminary data.</text>
</comment>
<evidence type="ECO:0000313" key="2">
    <source>
        <dbReference type="Proteomes" id="UP000805193"/>
    </source>
</evidence>
<dbReference type="EMBL" id="JABSTQ010010872">
    <property type="protein sequence ID" value="KAG0417201.1"/>
    <property type="molecule type" value="Genomic_DNA"/>
</dbReference>
<dbReference type="Proteomes" id="UP000805193">
    <property type="component" value="Unassembled WGS sequence"/>
</dbReference>
<keyword evidence="2" id="KW-1185">Reference proteome</keyword>
<accession>A0AC60PCE5</accession>
<protein>
    <submittedName>
        <fullName evidence="1">Uncharacterized protein</fullName>
    </submittedName>
</protein>
<sequence>MRRPPREDFARRRHRGAAVLSPRIALPSPSSSALYGVYYSKDRADQPSQQRTSGQAVKGVKRRKGENDDGPDDDDQDEDIAASEATSDSTMHVDVKKVAVQATIPKTYMRNNDMVTGVPDWYSDREVTEFLEPAGVIAADRLYQRRAKVAEAAKPTDLVVLTFRPNTERPVRCSRQHVTKDCKGEEDRVKCANCGGEHPASYVNCEVRLGALARSKVFVNGPR</sequence>